<dbReference type="Pfam" id="PF04984">
    <property type="entry name" value="Phage_sheath_1"/>
    <property type="match status" value="1"/>
</dbReference>
<feature type="domain" description="Tail sheath protein subtilisin-like" evidence="3">
    <location>
        <begin position="162"/>
        <end position="319"/>
    </location>
</feature>
<evidence type="ECO:0000259" key="4">
    <source>
        <dbReference type="Pfam" id="PF17482"/>
    </source>
</evidence>
<dbReference type="InterPro" id="IPR020287">
    <property type="entry name" value="Tail_sheath_C"/>
</dbReference>
<feature type="domain" description="Tail sheath protein C-terminal" evidence="4">
    <location>
        <begin position="324"/>
        <end position="429"/>
    </location>
</feature>
<feature type="region of interest" description="Disordered" evidence="2">
    <location>
        <begin position="43"/>
        <end position="66"/>
    </location>
</feature>
<evidence type="ECO:0000256" key="1">
    <source>
        <dbReference type="ARBA" id="ARBA00008005"/>
    </source>
</evidence>
<dbReference type="Gene3D" id="3.40.50.11780">
    <property type="match status" value="1"/>
</dbReference>
<feature type="compositionally biased region" description="Low complexity" evidence="2">
    <location>
        <begin position="43"/>
        <end position="60"/>
    </location>
</feature>
<gene>
    <name evidence="5" type="ORF">K4A83_12975</name>
</gene>
<comment type="similarity">
    <text evidence="1">Belongs to the myoviridae tail sheath protein family.</text>
</comment>
<reference evidence="5 6" key="1">
    <citation type="submission" date="2021-08" db="EMBL/GenBank/DDBJ databases">
        <title>Draft genome sequence of Spirulina subsalsa with high tolerance to salinity and hype-accumulation of phycocyanin.</title>
        <authorList>
            <person name="Pei H."/>
            <person name="Jiang L."/>
        </authorList>
    </citation>
    <scope>NUCLEOTIDE SEQUENCE [LARGE SCALE GENOMIC DNA]</scope>
    <source>
        <strain evidence="5 6">FACHB-351</strain>
    </source>
</reference>
<name>A0ABT3L6N5_9CYAN</name>
<dbReference type="RefSeq" id="WP_265265010.1">
    <property type="nucleotide sequence ID" value="NZ_JAIHOM010000059.1"/>
</dbReference>
<evidence type="ECO:0000313" key="6">
    <source>
        <dbReference type="Proteomes" id="UP001526426"/>
    </source>
</evidence>
<dbReference type="InterPro" id="IPR035089">
    <property type="entry name" value="Phage_sheath_subtilisin"/>
</dbReference>
<evidence type="ECO:0000259" key="3">
    <source>
        <dbReference type="Pfam" id="PF04984"/>
    </source>
</evidence>
<evidence type="ECO:0000256" key="2">
    <source>
        <dbReference type="SAM" id="MobiDB-lite"/>
    </source>
</evidence>
<accession>A0ABT3L6N5</accession>
<keyword evidence="6" id="KW-1185">Reference proteome</keyword>
<dbReference type="InterPro" id="IPR052042">
    <property type="entry name" value="Tail_sheath_structural"/>
</dbReference>
<evidence type="ECO:0000313" key="5">
    <source>
        <dbReference type="EMBL" id="MCW6037175.1"/>
    </source>
</evidence>
<dbReference type="PANTHER" id="PTHR35861:SF1">
    <property type="entry name" value="PHAGE TAIL SHEATH PROTEIN"/>
    <property type="match status" value="1"/>
</dbReference>
<dbReference type="Pfam" id="PF17482">
    <property type="entry name" value="Phage_sheath_1C"/>
    <property type="match status" value="1"/>
</dbReference>
<dbReference type="PANTHER" id="PTHR35861">
    <property type="match status" value="1"/>
</dbReference>
<comment type="caution">
    <text evidence="5">The sequence shown here is derived from an EMBL/GenBank/DDBJ whole genome shotgun (WGS) entry which is preliminary data.</text>
</comment>
<sequence>MPTYLSPGVYVEEVPSGLAPIAGVGTSTAGFVGVIALTETLTGSESESAEEAAAGDSSSGSKKDKGAAKKKLAKKGDFLPSNETYSVVLQDQKTGDDSVVSSESVPAGEVKLCTNFSEYKKYFGDFSAHPGHSTLTHAVYGFFRNGGTRCFVLWITAEKQMDAALDVFEAIDEIAIVAAPGVTSKAILAKLDIHCRALGDRFAILDAEEDIAIDQLKPGSPKILGNSDYAALYFPWIQVFDPILNQPKYIPPSGYVAGVYARVDNQRGVHKAPANEPLLGAIGLKQEISKIKQEPLNQVGINCIRNMNGNIRIWGARTLGSGQDNPDFKYINIRRHFNYIRESIDQGTQWTVFEPNTPELWARIRRNISAFLTNEWRKGALFGISPQEAFFVKCDAETNPIDVRKLGQVVTEIGVAVIEPAEFVIFRITQLVNEDQ</sequence>
<organism evidence="5 6">
    <name type="scientific">Spirulina subsalsa FACHB-351</name>
    <dbReference type="NCBI Taxonomy" id="234711"/>
    <lineage>
        <taxon>Bacteria</taxon>
        <taxon>Bacillati</taxon>
        <taxon>Cyanobacteriota</taxon>
        <taxon>Cyanophyceae</taxon>
        <taxon>Spirulinales</taxon>
        <taxon>Spirulinaceae</taxon>
        <taxon>Spirulina</taxon>
    </lineage>
</organism>
<dbReference type="Proteomes" id="UP001526426">
    <property type="component" value="Unassembled WGS sequence"/>
</dbReference>
<proteinExistence type="inferred from homology"/>
<protein>
    <submittedName>
        <fullName evidence="5">Phage tail sheath subtilisin-like domain-containing protein</fullName>
    </submittedName>
</protein>
<dbReference type="EMBL" id="JAIHOM010000059">
    <property type="protein sequence ID" value="MCW6037175.1"/>
    <property type="molecule type" value="Genomic_DNA"/>
</dbReference>